<feature type="transmembrane region" description="Helical" evidence="7">
    <location>
        <begin position="160"/>
        <end position="178"/>
    </location>
</feature>
<evidence type="ECO:0000256" key="2">
    <source>
        <dbReference type="ARBA" id="ARBA00007362"/>
    </source>
</evidence>
<evidence type="ECO:0000256" key="4">
    <source>
        <dbReference type="ARBA" id="ARBA00022989"/>
    </source>
</evidence>
<dbReference type="GO" id="GO:0016020">
    <property type="term" value="C:membrane"/>
    <property type="evidence" value="ECO:0007669"/>
    <property type="project" value="UniProtKB-SubCell"/>
</dbReference>
<feature type="region of interest" description="Disordered" evidence="6">
    <location>
        <begin position="1"/>
        <end position="38"/>
    </location>
</feature>
<evidence type="ECO:0000313" key="10">
    <source>
        <dbReference type="Proteomes" id="UP000199103"/>
    </source>
</evidence>
<feature type="compositionally biased region" description="Basic and acidic residues" evidence="6">
    <location>
        <begin position="1"/>
        <end position="16"/>
    </location>
</feature>
<dbReference type="OrthoDB" id="5315632at2"/>
<evidence type="ECO:0000256" key="1">
    <source>
        <dbReference type="ARBA" id="ARBA00004141"/>
    </source>
</evidence>
<reference evidence="9 10" key="1">
    <citation type="submission" date="2016-10" db="EMBL/GenBank/DDBJ databases">
        <authorList>
            <person name="de Groot N.N."/>
        </authorList>
    </citation>
    <scope>NUCLEOTIDE SEQUENCE [LARGE SCALE GENOMIC DNA]</scope>
    <source>
        <strain evidence="9 10">DSM 21800</strain>
    </source>
</reference>
<evidence type="ECO:0000256" key="3">
    <source>
        <dbReference type="ARBA" id="ARBA00022692"/>
    </source>
</evidence>
<proteinExistence type="inferred from homology"/>
<feature type="domain" description="EamA" evidence="8">
    <location>
        <begin position="189"/>
        <end position="324"/>
    </location>
</feature>
<keyword evidence="3 7" id="KW-0812">Transmembrane</keyword>
<dbReference type="InterPro" id="IPR000620">
    <property type="entry name" value="EamA_dom"/>
</dbReference>
<dbReference type="Pfam" id="PF00892">
    <property type="entry name" value="EamA"/>
    <property type="match status" value="2"/>
</dbReference>
<dbReference type="InterPro" id="IPR050638">
    <property type="entry name" value="AA-Vitamin_Transporters"/>
</dbReference>
<feature type="transmembrane region" description="Helical" evidence="7">
    <location>
        <begin position="74"/>
        <end position="91"/>
    </location>
</feature>
<feature type="transmembrane region" description="Helical" evidence="7">
    <location>
        <begin position="308"/>
        <end position="326"/>
    </location>
</feature>
<name>A0A1H1NNJ9_9ACTN</name>
<dbReference type="PANTHER" id="PTHR32322:SF2">
    <property type="entry name" value="EAMA DOMAIN-CONTAINING PROTEIN"/>
    <property type="match status" value="1"/>
</dbReference>
<evidence type="ECO:0000256" key="7">
    <source>
        <dbReference type="SAM" id="Phobius"/>
    </source>
</evidence>
<feature type="transmembrane region" description="Helical" evidence="7">
    <location>
        <begin position="44"/>
        <end position="62"/>
    </location>
</feature>
<sequence length="333" mass="34639">MGRVGDAKEIEGRVTNDRPAAGIGPAGPSVAGPQAPRPDDHSPMALPTLLLGCLLVGASSTFIKLSGTTADTAAFFRCALALLVFAPIAVLEWRRYGRPHRRMVLFGLGSGVLLGADYLMWTQSILDAGAAVATVLIGIQVVVFPMLSRIFLGEQIQRRFLIALPVMIIGLGLTGGILDVDPNAPHPVRGAALGIAAGICYAGYLFAIRPASRPDRRMVVTPIAFGTASAAAVIGVVGGIGHGIDLHLDAHAWFWLIMVAICGQALSFVMIGYGSVRLAAGRAAAAMLLQPMAAIVLGTIVLDEHPAPSQYVGMAVTVAAVAMATIRGRIRTP</sequence>
<feature type="domain" description="EamA" evidence="8">
    <location>
        <begin position="48"/>
        <end position="174"/>
    </location>
</feature>
<evidence type="ECO:0000256" key="6">
    <source>
        <dbReference type="SAM" id="MobiDB-lite"/>
    </source>
</evidence>
<comment type="similarity">
    <text evidence="2">Belongs to the EamA transporter family.</text>
</comment>
<accession>A0A1H1NNJ9</accession>
<dbReference type="PANTHER" id="PTHR32322">
    <property type="entry name" value="INNER MEMBRANE TRANSPORTER"/>
    <property type="match status" value="1"/>
</dbReference>
<comment type="subcellular location">
    <subcellularLocation>
        <location evidence="1">Membrane</location>
        <topology evidence="1">Multi-pass membrane protein</topology>
    </subcellularLocation>
</comment>
<feature type="transmembrane region" description="Helical" evidence="7">
    <location>
        <begin position="190"/>
        <end position="207"/>
    </location>
</feature>
<evidence type="ECO:0000313" key="9">
    <source>
        <dbReference type="EMBL" id="SDS00621.1"/>
    </source>
</evidence>
<dbReference type="AlphaFoldDB" id="A0A1H1NNJ9"/>
<feature type="transmembrane region" description="Helical" evidence="7">
    <location>
        <begin position="252"/>
        <end position="271"/>
    </location>
</feature>
<keyword evidence="10" id="KW-1185">Reference proteome</keyword>
<dbReference type="InterPro" id="IPR037185">
    <property type="entry name" value="EmrE-like"/>
</dbReference>
<dbReference type="EMBL" id="LT629772">
    <property type="protein sequence ID" value="SDS00621.1"/>
    <property type="molecule type" value="Genomic_DNA"/>
</dbReference>
<keyword evidence="4 7" id="KW-1133">Transmembrane helix</keyword>
<dbReference type="SUPFAM" id="SSF103481">
    <property type="entry name" value="Multidrug resistance efflux transporter EmrE"/>
    <property type="match status" value="2"/>
</dbReference>
<organism evidence="9 10">
    <name type="scientific">Microlunatus soli</name>
    <dbReference type="NCBI Taxonomy" id="630515"/>
    <lineage>
        <taxon>Bacteria</taxon>
        <taxon>Bacillati</taxon>
        <taxon>Actinomycetota</taxon>
        <taxon>Actinomycetes</taxon>
        <taxon>Propionibacteriales</taxon>
        <taxon>Propionibacteriaceae</taxon>
        <taxon>Microlunatus</taxon>
    </lineage>
</organism>
<evidence type="ECO:0000256" key="5">
    <source>
        <dbReference type="ARBA" id="ARBA00023136"/>
    </source>
</evidence>
<dbReference type="Proteomes" id="UP000199103">
    <property type="component" value="Chromosome I"/>
</dbReference>
<protein>
    <submittedName>
        <fullName evidence="9">Permease of the drug/metabolite transporter (DMT) superfamily</fullName>
    </submittedName>
</protein>
<feature type="transmembrane region" description="Helical" evidence="7">
    <location>
        <begin position="219"/>
        <end position="240"/>
    </location>
</feature>
<feature type="transmembrane region" description="Helical" evidence="7">
    <location>
        <begin position="283"/>
        <end position="302"/>
    </location>
</feature>
<evidence type="ECO:0000259" key="8">
    <source>
        <dbReference type="Pfam" id="PF00892"/>
    </source>
</evidence>
<feature type="transmembrane region" description="Helical" evidence="7">
    <location>
        <begin position="128"/>
        <end position="148"/>
    </location>
</feature>
<gene>
    <name evidence="9" type="ORF">SAMN04489812_0588</name>
</gene>
<feature type="transmembrane region" description="Helical" evidence="7">
    <location>
        <begin position="103"/>
        <end position="122"/>
    </location>
</feature>
<keyword evidence="5 7" id="KW-0472">Membrane</keyword>